<dbReference type="RefSeq" id="WP_272138303.1">
    <property type="nucleotide sequence ID" value="NZ_JAQLOI010000003.1"/>
</dbReference>
<evidence type="ECO:0000313" key="1">
    <source>
        <dbReference type="EMBL" id="MDB1125000.1"/>
    </source>
</evidence>
<proteinExistence type="predicted"/>
<gene>
    <name evidence="1" type="ORF">PGX00_15690</name>
</gene>
<name>A0ABT4YTV0_9VIBR</name>
<organism evidence="1 2">
    <name type="scientific">Vibrio algarum</name>
    <dbReference type="NCBI Taxonomy" id="3020714"/>
    <lineage>
        <taxon>Bacteria</taxon>
        <taxon>Pseudomonadati</taxon>
        <taxon>Pseudomonadota</taxon>
        <taxon>Gammaproteobacteria</taxon>
        <taxon>Vibrionales</taxon>
        <taxon>Vibrionaceae</taxon>
        <taxon>Vibrio</taxon>
    </lineage>
</organism>
<dbReference type="Pfam" id="PF11280">
    <property type="entry name" value="DUF3081"/>
    <property type="match status" value="1"/>
</dbReference>
<comment type="caution">
    <text evidence="1">The sequence shown here is derived from an EMBL/GenBank/DDBJ whole genome shotgun (WGS) entry which is preliminary data.</text>
</comment>
<accession>A0ABT4YTV0</accession>
<dbReference type="EMBL" id="JAQLOI010000003">
    <property type="protein sequence ID" value="MDB1125000.1"/>
    <property type="molecule type" value="Genomic_DNA"/>
</dbReference>
<evidence type="ECO:0000313" key="2">
    <source>
        <dbReference type="Proteomes" id="UP001210678"/>
    </source>
</evidence>
<keyword evidence="2" id="KW-1185">Reference proteome</keyword>
<reference evidence="1 2" key="1">
    <citation type="submission" date="2023-01" db="EMBL/GenBank/DDBJ databases">
        <title>Vibrio sp. KJ40-1 sp.nov, isolated from marine algae.</title>
        <authorList>
            <person name="Butt M."/>
            <person name="Kim J.M.J."/>
            <person name="Jeon C.O.C."/>
        </authorList>
    </citation>
    <scope>NUCLEOTIDE SEQUENCE [LARGE SCALE GENOMIC DNA]</scope>
    <source>
        <strain evidence="1 2">KJ40-1</strain>
    </source>
</reference>
<dbReference type="InterPro" id="IPR021432">
    <property type="entry name" value="DUF3081"/>
</dbReference>
<sequence length="90" mass="10570">MSLNRIKKQNLLLVFNLIVTKGNPKEGVYALSDITAWQDFDGYTCWLAYKDLTITLLFHGSYDVDYLEENTLEVFFNKIENLLSDQNMRR</sequence>
<protein>
    <submittedName>
        <fullName evidence="1">DUF3081 domain-containing protein</fullName>
    </submittedName>
</protein>
<dbReference type="Proteomes" id="UP001210678">
    <property type="component" value="Unassembled WGS sequence"/>
</dbReference>